<keyword evidence="7" id="KW-0812">Transmembrane</keyword>
<dbReference type="GO" id="GO:0016020">
    <property type="term" value="C:membrane"/>
    <property type="evidence" value="ECO:0007669"/>
    <property type="project" value="TreeGrafter"/>
</dbReference>
<gene>
    <name evidence="8" type="primary">Entpd7</name>
    <name evidence="8" type="ORF">FJT64_005154</name>
</gene>
<evidence type="ECO:0000256" key="6">
    <source>
        <dbReference type="SAM" id="MobiDB-lite"/>
    </source>
</evidence>
<name>A0A6A4VRR1_AMPAM</name>
<feature type="active site" description="Proton acceptor" evidence="3">
    <location>
        <position position="207"/>
    </location>
</feature>
<sequence length="622" mass="68530">MMPRINVPCLSGMLSQRLQGLLKATAPIWTPVLITLTLLICTILLVTHTLATIHSYQGYWSESRSPLAAEGLGYAIVIDAGSSGSRAHIYVWPPHTGNRKDLLNIQPLRDHSGQPRVHMITPGLSSLRLTPERAGDYVRPLLDYAATHIPAEKHRETSLYIMATAGMRLLSKDTQTAIIENLHRAIGRRYQFLLAENNIQVISGREEGIYQWIAINFALGRFRHGHDGPTVTVETVSDQPIRRLETVGALDMGGASMQIGFEITSAEQLKALEGKVHRASMATINLGCADHDREHTYRVYVTTFLGYGANEAYRRHSEAVRARYTNTTRRLYDPCLVRDFTEPPPVVRNTTACAAAASTAATSSSQSAPATNSSAASGHSGPAGSNCTIPVVGTGDWGLCEQMVRRQIVEERITRLCEVAPPEGCTRTLVPPPVNLTNVEFYGFSEFWYSMEDTLRSGGQYSYSRFSQTAKDYCATSWPTLLRRRGEGLYGTSDDERLARQCFKSVYLTAALHTGLGLPRSYGGLTSTASVVRGRVSTWTLGALLFKLRFLPVRSVEAATFSSFPAGPYGIWGSQYLLLACVLVVLGVLLLYALRLRRLRRGRPRARLLSEHEPMLLGVSVS</sequence>
<dbReference type="Pfam" id="PF01150">
    <property type="entry name" value="GDA1_CD39"/>
    <property type="match status" value="1"/>
</dbReference>
<feature type="region of interest" description="Disordered" evidence="6">
    <location>
        <begin position="363"/>
        <end position="383"/>
    </location>
</feature>
<dbReference type="GO" id="GO:0006256">
    <property type="term" value="P:UDP catabolic process"/>
    <property type="evidence" value="ECO:0007669"/>
    <property type="project" value="TreeGrafter"/>
</dbReference>
<evidence type="ECO:0000256" key="2">
    <source>
        <dbReference type="ARBA" id="ARBA00022801"/>
    </source>
</evidence>
<dbReference type="GO" id="GO:0005524">
    <property type="term" value="F:ATP binding"/>
    <property type="evidence" value="ECO:0007669"/>
    <property type="project" value="UniProtKB-KW"/>
</dbReference>
<comment type="caution">
    <text evidence="8">The sequence shown here is derived from an EMBL/GenBank/DDBJ whole genome shotgun (WGS) entry which is preliminary data.</text>
</comment>
<dbReference type="AlphaFoldDB" id="A0A6A4VRR1"/>
<accession>A0A6A4VRR1</accession>
<proteinExistence type="inferred from homology"/>
<dbReference type="GO" id="GO:0004382">
    <property type="term" value="F:GDP phosphatase activity"/>
    <property type="evidence" value="ECO:0007669"/>
    <property type="project" value="TreeGrafter"/>
</dbReference>
<dbReference type="Gene3D" id="3.30.420.150">
    <property type="entry name" value="Exopolyphosphatase. Domain 2"/>
    <property type="match status" value="1"/>
</dbReference>
<keyword evidence="7" id="KW-0472">Membrane</keyword>
<dbReference type="GO" id="GO:0017111">
    <property type="term" value="F:ribonucleoside triphosphate phosphatase activity"/>
    <property type="evidence" value="ECO:0007669"/>
    <property type="project" value="TreeGrafter"/>
</dbReference>
<dbReference type="EMBL" id="VIIS01001492">
    <property type="protein sequence ID" value="KAF0297386.1"/>
    <property type="molecule type" value="Genomic_DNA"/>
</dbReference>
<feature type="transmembrane region" description="Helical" evidence="7">
    <location>
        <begin position="21"/>
        <end position="46"/>
    </location>
</feature>
<dbReference type="GO" id="GO:0005794">
    <property type="term" value="C:Golgi apparatus"/>
    <property type="evidence" value="ECO:0007669"/>
    <property type="project" value="TreeGrafter"/>
</dbReference>
<evidence type="ECO:0000256" key="5">
    <source>
        <dbReference type="RuleBase" id="RU003833"/>
    </source>
</evidence>
<dbReference type="Proteomes" id="UP000440578">
    <property type="component" value="Unassembled WGS sequence"/>
</dbReference>
<dbReference type="OrthoDB" id="6372431at2759"/>
<protein>
    <submittedName>
        <fullName evidence="8">Ectonucleoside triphosphate diphosphohydrolase 7</fullName>
    </submittedName>
</protein>
<evidence type="ECO:0000313" key="9">
    <source>
        <dbReference type="Proteomes" id="UP000440578"/>
    </source>
</evidence>
<dbReference type="GO" id="GO:0045134">
    <property type="term" value="F:UDP phosphatase activity"/>
    <property type="evidence" value="ECO:0007669"/>
    <property type="project" value="TreeGrafter"/>
</dbReference>
<dbReference type="Gene3D" id="3.30.420.40">
    <property type="match status" value="1"/>
</dbReference>
<dbReference type="PANTHER" id="PTHR11782:SF121">
    <property type="entry name" value="NUCLEOSIDE-DIPHOSPHATASE MIG-23"/>
    <property type="match status" value="1"/>
</dbReference>
<keyword evidence="7" id="KW-1133">Transmembrane helix</keyword>
<evidence type="ECO:0000256" key="4">
    <source>
        <dbReference type="PIRSR" id="PIRSR600407-2"/>
    </source>
</evidence>
<keyword evidence="4" id="KW-0547">Nucleotide-binding</keyword>
<feature type="binding site" evidence="4">
    <location>
        <begin position="254"/>
        <end position="258"/>
    </location>
    <ligand>
        <name>ATP</name>
        <dbReference type="ChEBI" id="CHEBI:30616"/>
    </ligand>
</feature>
<evidence type="ECO:0000256" key="3">
    <source>
        <dbReference type="PIRSR" id="PIRSR600407-1"/>
    </source>
</evidence>
<feature type="transmembrane region" description="Helical" evidence="7">
    <location>
        <begin position="576"/>
        <end position="594"/>
    </location>
</feature>
<keyword evidence="2 5" id="KW-0378">Hydrolase</keyword>
<reference evidence="8 9" key="1">
    <citation type="submission" date="2019-07" db="EMBL/GenBank/DDBJ databases">
        <title>Draft genome assembly of a fouling barnacle, Amphibalanus amphitrite (Darwin, 1854): The first reference genome for Thecostraca.</title>
        <authorList>
            <person name="Kim W."/>
        </authorList>
    </citation>
    <scope>NUCLEOTIDE SEQUENCE [LARGE SCALE GENOMIC DNA]</scope>
    <source>
        <strain evidence="8">SNU_AA5</strain>
        <tissue evidence="8">Soma without cirri and trophi</tissue>
    </source>
</reference>
<evidence type="ECO:0000256" key="7">
    <source>
        <dbReference type="SAM" id="Phobius"/>
    </source>
</evidence>
<dbReference type="GO" id="GO:0046036">
    <property type="term" value="P:CTP metabolic process"/>
    <property type="evidence" value="ECO:0007669"/>
    <property type="project" value="TreeGrafter"/>
</dbReference>
<keyword evidence="9" id="KW-1185">Reference proteome</keyword>
<keyword evidence="4" id="KW-0067">ATP-binding</keyword>
<evidence type="ECO:0000256" key="1">
    <source>
        <dbReference type="ARBA" id="ARBA00009283"/>
    </source>
</evidence>
<organism evidence="8 9">
    <name type="scientific">Amphibalanus amphitrite</name>
    <name type="common">Striped barnacle</name>
    <name type="synonym">Balanus amphitrite</name>
    <dbReference type="NCBI Taxonomy" id="1232801"/>
    <lineage>
        <taxon>Eukaryota</taxon>
        <taxon>Metazoa</taxon>
        <taxon>Ecdysozoa</taxon>
        <taxon>Arthropoda</taxon>
        <taxon>Crustacea</taxon>
        <taxon>Multicrustacea</taxon>
        <taxon>Cirripedia</taxon>
        <taxon>Thoracica</taxon>
        <taxon>Thoracicalcarea</taxon>
        <taxon>Balanomorpha</taxon>
        <taxon>Balanoidea</taxon>
        <taxon>Balanidae</taxon>
        <taxon>Amphibalaninae</taxon>
        <taxon>Amphibalanus</taxon>
    </lineage>
</organism>
<comment type="similarity">
    <text evidence="1 5">Belongs to the GDA1/CD39 NTPase family.</text>
</comment>
<evidence type="ECO:0000313" key="8">
    <source>
        <dbReference type="EMBL" id="KAF0297386.1"/>
    </source>
</evidence>
<dbReference type="PANTHER" id="PTHR11782">
    <property type="entry name" value="ADENOSINE/GUANOSINE DIPHOSPHATASE"/>
    <property type="match status" value="1"/>
</dbReference>
<dbReference type="InterPro" id="IPR000407">
    <property type="entry name" value="GDA1_CD39_NTPase"/>
</dbReference>
<dbReference type="PROSITE" id="PS01238">
    <property type="entry name" value="GDA1_CD39_NTPASE"/>
    <property type="match status" value="1"/>
</dbReference>